<gene>
    <name evidence="2" type="ORF">Afil01_20340</name>
</gene>
<feature type="chain" id="PRO_5040728050" description="Peptidase inhibitor family I36" evidence="1">
    <location>
        <begin position="29"/>
        <end position="118"/>
    </location>
</feature>
<evidence type="ECO:0000313" key="2">
    <source>
        <dbReference type="EMBL" id="GLZ77227.1"/>
    </source>
</evidence>
<feature type="signal peptide" evidence="1">
    <location>
        <begin position="1"/>
        <end position="28"/>
    </location>
</feature>
<sequence>MSVPVRLPAAIAVVTAAAALLLPGTAAANPPCHTSGGGLYCGNATGVALRAAPGPSWPIVDRLDSNPSYFKCWVRGITHSGGNNVWYLTYGDRAGNWGYVEAVSVWTYTDPFPGMDAC</sequence>
<dbReference type="RefSeq" id="WP_285662356.1">
    <property type="nucleotide sequence ID" value="NZ_BSTX01000001.1"/>
</dbReference>
<reference evidence="2" key="1">
    <citation type="submission" date="2023-03" db="EMBL/GenBank/DDBJ databases">
        <title>Actinorhabdospora filicis NBRC 111898.</title>
        <authorList>
            <person name="Ichikawa N."/>
            <person name="Sato H."/>
            <person name="Tonouchi N."/>
        </authorList>
    </citation>
    <scope>NUCLEOTIDE SEQUENCE</scope>
    <source>
        <strain evidence="2">NBRC 111898</strain>
    </source>
</reference>
<dbReference type="EMBL" id="BSTX01000001">
    <property type="protein sequence ID" value="GLZ77227.1"/>
    <property type="molecule type" value="Genomic_DNA"/>
</dbReference>
<dbReference type="AlphaFoldDB" id="A0A9W6W2P0"/>
<evidence type="ECO:0008006" key="4">
    <source>
        <dbReference type="Google" id="ProtNLM"/>
    </source>
</evidence>
<dbReference type="Proteomes" id="UP001165079">
    <property type="component" value="Unassembled WGS sequence"/>
</dbReference>
<name>A0A9W6W2P0_9ACTN</name>
<organism evidence="2 3">
    <name type="scientific">Actinorhabdospora filicis</name>
    <dbReference type="NCBI Taxonomy" id="1785913"/>
    <lineage>
        <taxon>Bacteria</taxon>
        <taxon>Bacillati</taxon>
        <taxon>Actinomycetota</taxon>
        <taxon>Actinomycetes</taxon>
        <taxon>Micromonosporales</taxon>
        <taxon>Micromonosporaceae</taxon>
        <taxon>Actinorhabdospora</taxon>
    </lineage>
</organism>
<keyword evidence="1" id="KW-0732">Signal</keyword>
<proteinExistence type="predicted"/>
<keyword evidence="3" id="KW-1185">Reference proteome</keyword>
<protein>
    <recommendedName>
        <fullName evidence="4">Peptidase inhibitor family I36</fullName>
    </recommendedName>
</protein>
<evidence type="ECO:0000313" key="3">
    <source>
        <dbReference type="Proteomes" id="UP001165079"/>
    </source>
</evidence>
<accession>A0A9W6W2P0</accession>
<comment type="caution">
    <text evidence="2">The sequence shown here is derived from an EMBL/GenBank/DDBJ whole genome shotgun (WGS) entry which is preliminary data.</text>
</comment>
<evidence type="ECO:0000256" key="1">
    <source>
        <dbReference type="SAM" id="SignalP"/>
    </source>
</evidence>